<dbReference type="SUPFAM" id="SSF141488">
    <property type="entry name" value="YdhA-like"/>
    <property type="match status" value="1"/>
</dbReference>
<name>A0A1H1RB40_9BRAD</name>
<keyword evidence="3" id="KW-1185">Reference proteome</keyword>
<feature type="signal peptide" evidence="1">
    <location>
        <begin position="1"/>
        <end position="28"/>
    </location>
</feature>
<dbReference type="AlphaFoldDB" id="A0A1H1RB40"/>
<gene>
    <name evidence="2" type="ORF">SAMN05444158_1719</name>
</gene>
<dbReference type="EMBL" id="LT629750">
    <property type="protein sequence ID" value="SDS32913.1"/>
    <property type="molecule type" value="Genomic_DNA"/>
</dbReference>
<evidence type="ECO:0000313" key="2">
    <source>
        <dbReference type="EMBL" id="SDS32913.1"/>
    </source>
</evidence>
<feature type="chain" id="PRO_5009258659" description="C-type lysozyme inhibitor domain-containing protein" evidence="1">
    <location>
        <begin position="29"/>
        <end position="105"/>
    </location>
</feature>
<keyword evidence="1" id="KW-0732">Signal</keyword>
<evidence type="ECO:0000256" key="1">
    <source>
        <dbReference type="SAM" id="SignalP"/>
    </source>
</evidence>
<organism evidence="2 3">
    <name type="scientific">Bradyrhizobium canariense</name>
    <dbReference type="NCBI Taxonomy" id="255045"/>
    <lineage>
        <taxon>Bacteria</taxon>
        <taxon>Pseudomonadati</taxon>
        <taxon>Pseudomonadota</taxon>
        <taxon>Alphaproteobacteria</taxon>
        <taxon>Hyphomicrobiales</taxon>
        <taxon>Nitrobacteraceae</taxon>
        <taxon>Bradyrhizobium</taxon>
    </lineage>
</organism>
<protein>
    <recommendedName>
        <fullName evidence="4">C-type lysozyme inhibitor domain-containing protein</fullName>
    </recommendedName>
</protein>
<dbReference type="RefSeq" id="WP_146686930.1">
    <property type="nucleotide sequence ID" value="NZ_LT629750.1"/>
</dbReference>
<proteinExistence type="predicted"/>
<evidence type="ECO:0000313" key="3">
    <source>
        <dbReference type="Proteomes" id="UP000243904"/>
    </source>
</evidence>
<dbReference type="Gene3D" id="2.40.128.200">
    <property type="match status" value="1"/>
</dbReference>
<sequence>MNRRGAGFLFGAACLVAEVAIGPAPASAQTFENYHCADGTRFIAAFYPYDSRAHLQIDGRAATLARRFTFSSGQRYSGEGVTLTVTKTGVMVRRPFRPTTTCEPT</sequence>
<dbReference type="Proteomes" id="UP000243904">
    <property type="component" value="Chromosome I"/>
</dbReference>
<evidence type="ECO:0008006" key="4">
    <source>
        <dbReference type="Google" id="ProtNLM"/>
    </source>
</evidence>
<dbReference type="InterPro" id="IPR036328">
    <property type="entry name" value="MliC_sf"/>
</dbReference>
<accession>A0A1H1RB40</accession>
<reference evidence="3" key="1">
    <citation type="submission" date="2016-10" db="EMBL/GenBank/DDBJ databases">
        <authorList>
            <person name="Varghese N."/>
            <person name="Submissions S."/>
        </authorList>
    </citation>
    <scope>NUCLEOTIDE SEQUENCE [LARGE SCALE GENOMIC DNA]</scope>
    <source>
        <strain evidence="3">GAS369</strain>
    </source>
</reference>